<evidence type="ECO:0000313" key="9">
    <source>
        <dbReference type="EMBL" id="MYC94017.1"/>
    </source>
</evidence>
<dbReference type="SUPFAM" id="SSF161098">
    <property type="entry name" value="MetI-like"/>
    <property type="match status" value="1"/>
</dbReference>
<dbReference type="InterPro" id="IPR000515">
    <property type="entry name" value="MetI-like"/>
</dbReference>
<gene>
    <name evidence="9" type="ORF">F4X14_03525</name>
</gene>
<feature type="transmembrane region" description="Helical" evidence="7">
    <location>
        <begin position="117"/>
        <end position="140"/>
    </location>
</feature>
<feature type="transmembrane region" description="Helical" evidence="7">
    <location>
        <begin position="186"/>
        <end position="208"/>
    </location>
</feature>
<feature type="transmembrane region" description="Helical" evidence="7">
    <location>
        <begin position="59"/>
        <end position="78"/>
    </location>
</feature>
<dbReference type="PANTHER" id="PTHR43744">
    <property type="entry name" value="ABC TRANSPORTER PERMEASE PROTEIN MG189-RELATED-RELATED"/>
    <property type="match status" value="1"/>
</dbReference>
<protein>
    <submittedName>
        <fullName evidence="9">Carbohydrate ABC transporter permease</fullName>
    </submittedName>
</protein>
<keyword evidence="6 7" id="KW-0472">Membrane</keyword>
<dbReference type="Gene3D" id="1.10.3720.10">
    <property type="entry name" value="MetI-like"/>
    <property type="match status" value="1"/>
</dbReference>
<dbReference type="InterPro" id="IPR035906">
    <property type="entry name" value="MetI-like_sf"/>
</dbReference>
<comment type="similarity">
    <text evidence="7">Belongs to the binding-protein-dependent transport system permease family.</text>
</comment>
<evidence type="ECO:0000256" key="2">
    <source>
        <dbReference type="ARBA" id="ARBA00022448"/>
    </source>
</evidence>
<evidence type="ECO:0000259" key="8">
    <source>
        <dbReference type="PROSITE" id="PS50928"/>
    </source>
</evidence>
<dbReference type="Pfam" id="PF00528">
    <property type="entry name" value="BPD_transp_1"/>
    <property type="match status" value="1"/>
</dbReference>
<feature type="transmembrane region" description="Helical" evidence="7">
    <location>
        <begin position="229"/>
        <end position="253"/>
    </location>
</feature>
<organism evidence="9">
    <name type="scientific">Caldilineaceae bacterium SB0661_bin_32</name>
    <dbReference type="NCBI Taxonomy" id="2605255"/>
    <lineage>
        <taxon>Bacteria</taxon>
        <taxon>Bacillati</taxon>
        <taxon>Chloroflexota</taxon>
        <taxon>Caldilineae</taxon>
        <taxon>Caldilineales</taxon>
        <taxon>Caldilineaceae</taxon>
    </lineage>
</organism>
<dbReference type="GO" id="GO:0005886">
    <property type="term" value="C:plasma membrane"/>
    <property type="evidence" value="ECO:0007669"/>
    <property type="project" value="UniProtKB-SubCell"/>
</dbReference>
<dbReference type="CDD" id="cd06261">
    <property type="entry name" value="TM_PBP2"/>
    <property type="match status" value="1"/>
</dbReference>
<accession>A0A6B1D3U3</accession>
<evidence type="ECO:0000256" key="1">
    <source>
        <dbReference type="ARBA" id="ARBA00004651"/>
    </source>
</evidence>
<keyword evidence="3" id="KW-1003">Cell membrane</keyword>
<proteinExistence type="inferred from homology"/>
<dbReference type="GO" id="GO:0055085">
    <property type="term" value="P:transmembrane transport"/>
    <property type="evidence" value="ECO:0007669"/>
    <property type="project" value="InterPro"/>
</dbReference>
<evidence type="ECO:0000256" key="6">
    <source>
        <dbReference type="ARBA" id="ARBA00023136"/>
    </source>
</evidence>
<feature type="domain" description="ABC transmembrane type-1" evidence="8">
    <location>
        <begin position="117"/>
        <end position="309"/>
    </location>
</feature>
<comment type="caution">
    <text evidence="9">The sequence shown here is derived from an EMBL/GenBank/DDBJ whole genome shotgun (WGS) entry which is preliminary data.</text>
</comment>
<dbReference type="AlphaFoldDB" id="A0A6B1D3U3"/>
<feature type="transmembrane region" description="Helical" evidence="7">
    <location>
        <begin position="152"/>
        <end position="174"/>
    </location>
</feature>
<reference evidence="9" key="1">
    <citation type="submission" date="2019-09" db="EMBL/GenBank/DDBJ databases">
        <title>Characterisation of the sponge microbiome using genome-centric metagenomics.</title>
        <authorList>
            <person name="Engelberts J.P."/>
            <person name="Robbins S.J."/>
            <person name="De Goeij J.M."/>
            <person name="Aranda M."/>
            <person name="Bell S.C."/>
            <person name="Webster N.S."/>
        </authorList>
    </citation>
    <scope>NUCLEOTIDE SEQUENCE</scope>
    <source>
        <strain evidence="9">SB0661_bin_32</strain>
    </source>
</reference>
<name>A0A6B1D3U3_9CHLR</name>
<evidence type="ECO:0000256" key="3">
    <source>
        <dbReference type="ARBA" id="ARBA00022475"/>
    </source>
</evidence>
<keyword evidence="4 7" id="KW-0812">Transmembrane</keyword>
<dbReference type="PROSITE" id="PS50928">
    <property type="entry name" value="ABC_TM1"/>
    <property type="match status" value="1"/>
</dbReference>
<evidence type="ECO:0000256" key="5">
    <source>
        <dbReference type="ARBA" id="ARBA00022989"/>
    </source>
</evidence>
<evidence type="ECO:0000256" key="7">
    <source>
        <dbReference type="RuleBase" id="RU363032"/>
    </source>
</evidence>
<dbReference type="PANTHER" id="PTHR43744:SF8">
    <property type="entry name" value="SN-GLYCEROL-3-PHOSPHATE TRANSPORT SYSTEM PERMEASE PROTEIN UGPE"/>
    <property type="match status" value="1"/>
</dbReference>
<keyword evidence="2 7" id="KW-0813">Transport</keyword>
<dbReference type="EMBL" id="VXMH01000016">
    <property type="protein sequence ID" value="MYC94017.1"/>
    <property type="molecule type" value="Genomic_DNA"/>
</dbReference>
<evidence type="ECO:0000256" key="4">
    <source>
        <dbReference type="ARBA" id="ARBA00022692"/>
    </source>
</evidence>
<feature type="transmembrane region" description="Helical" evidence="7">
    <location>
        <begin position="288"/>
        <end position="309"/>
    </location>
</feature>
<keyword evidence="5 7" id="KW-1133">Transmembrane helix</keyword>
<comment type="subcellular location">
    <subcellularLocation>
        <location evidence="1 7">Cell membrane</location>
        <topology evidence="1 7">Multi-pass membrane protein</topology>
    </subcellularLocation>
</comment>
<sequence length="324" mass="35479">MIHEGTRRGAKNTKGAKNTEGVAGFLCATARAWADQSHFAPANHFSDKRQRALVTTAQYALLALVLVLLIFPVYWMGITSFKTQDEVYMLPQSYWPQHFTLEGYPHLFRQLKFGLTLMNSVIVAGCAALGSTIMGGLAAYGLNRFELPGRGLLFAVLVVSIALPGMTTVGPIFLAYQGLGLYDTKIGLILVNLSFGLSFAIYFLFAYFQTIPRELDDAAHIDGCTWLGIFWYVILPIARPAVVTTFLIGYIGVWNEYLLANILTASENAKTLTVRILEIAPAARIEPYQLYAVGGIMSLIPVILIVMLGQRHIVGGIVRGAVKG</sequence>